<evidence type="ECO:0000256" key="1">
    <source>
        <dbReference type="ARBA" id="ARBA00009986"/>
    </source>
</evidence>
<dbReference type="InterPro" id="IPR016160">
    <property type="entry name" value="Ald_DH_CS_CYS"/>
</dbReference>
<dbReference type="EMBL" id="FOVM01000003">
    <property type="protein sequence ID" value="SFN60344.1"/>
    <property type="molecule type" value="Genomic_DNA"/>
</dbReference>
<dbReference type="AlphaFoldDB" id="A0A1I5ACZ5"/>
<keyword evidence="5" id="KW-1185">Reference proteome</keyword>
<reference evidence="5" key="1">
    <citation type="submission" date="2016-10" db="EMBL/GenBank/DDBJ databases">
        <authorList>
            <person name="Varghese N."/>
            <person name="Submissions S."/>
        </authorList>
    </citation>
    <scope>NUCLEOTIDE SEQUENCE [LARGE SCALE GENOMIC DNA]</scope>
    <source>
        <strain evidence="5">CGMCC 1.11101</strain>
    </source>
</reference>
<gene>
    <name evidence="4" type="ORF">SAMN05216219_1360</name>
</gene>
<comment type="similarity">
    <text evidence="1">Belongs to the aldehyde dehydrogenase family.</text>
</comment>
<protein>
    <submittedName>
        <fullName evidence="4">Aminomuconate-semialdehyde/2-hydroxymuconate-6-semialdehyde dehydrogenase</fullName>
    </submittedName>
</protein>
<dbReference type="SUPFAM" id="SSF53720">
    <property type="entry name" value="ALDH-like"/>
    <property type="match status" value="1"/>
</dbReference>
<feature type="domain" description="Aldehyde dehydrogenase" evidence="3">
    <location>
        <begin position="17"/>
        <end position="471"/>
    </location>
</feature>
<dbReference type="RefSeq" id="WP_090709954.1">
    <property type="nucleotide sequence ID" value="NZ_FOVM01000003.1"/>
</dbReference>
<dbReference type="STRING" id="995034.SAMN05216219_1360"/>
<dbReference type="OrthoDB" id="6882680at2"/>
<dbReference type="FunFam" id="3.40.309.10:FF:000012">
    <property type="entry name" value="Betaine aldehyde dehydrogenase"/>
    <property type="match status" value="1"/>
</dbReference>
<dbReference type="Proteomes" id="UP000198867">
    <property type="component" value="Unassembled WGS sequence"/>
</dbReference>
<dbReference type="GO" id="GO:0016620">
    <property type="term" value="F:oxidoreductase activity, acting on the aldehyde or oxo group of donors, NAD or NADP as acceptor"/>
    <property type="evidence" value="ECO:0007669"/>
    <property type="project" value="InterPro"/>
</dbReference>
<evidence type="ECO:0000313" key="4">
    <source>
        <dbReference type="EMBL" id="SFN60344.1"/>
    </source>
</evidence>
<name>A0A1I5ACZ5_9MICO</name>
<dbReference type="InterPro" id="IPR015590">
    <property type="entry name" value="Aldehyde_DH_dom"/>
</dbReference>
<proteinExistence type="inferred from homology"/>
<accession>A0A1I5ACZ5</accession>
<dbReference type="Gene3D" id="3.40.309.10">
    <property type="entry name" value="Aldehyde Dehydrogenase, Chain A, domain 2"/>
    <property type="match status" value="1"/>
</dbReference>
<dbReference type="PROSITE" id="PS00070">
    <property type="entry name" value="ALDEHYDE_DEHYDR_CYS"/>
    <property type="match status" value="1"/>
</dbReference>
<evidence type="ECO:0000259" key="3">
    <source>
        <dbReference type="Pfam" id="PF00171"/>
    </source>
</evidence>
<evidence type="ECO:0000313" key="5">
    <source>
        <dbReference type="Proteomes" id="UP000198867"/>
    </source>
</evidence>
<dbReference type="InterPro" id="IPR016161">
    <property type="entry name" value="Ald_DH/histidinol_DH"/>
</dbReference>
<dbReference type="Gene3D" id="3.40.605.10">
    <property type="entry name" value="Aldehyde Dehydrogenase, Chain A, domain 1"/>
    <property type="match status" value="1"/>
</dbReference>
<dbReference type="Pfam" id="PF00171">
    <property type="entry name" value="Aldedh"/>
    <property type="match status" value="1"/>
</dbReference>
<dbReference type="FunFam" id="3.40.605.10:FF:000007">
    <property type="entry name" value="NAD/NADP-dependent betaine aldehyde dehydrogenase"/>
    <property type="match status" value="1"/>
</dbReference>
<dbReference type="InterPro" id="IPR016162">
    <property type="entry name" value="Ald_DH_N"/>
</dbReference>
<evidence type="ECO:0000256" key="2">
    <source>
        <dbReference type="ARBA" id="ARBA00023002"/>
    </source>
</evidence>
<dbReference type="InterPro" id="IPR016163">
    <property type="entry name" value="Ald_DH_C"/>
</dbReference>
<organism evidence="4 5">
    <name type="scientific">Mycetocola miduiensis</name>
    <dbReference type="NCBI Taxonomy" id="995034"/>
    <lineage>
        <taxon>Bacteria</taxon>
        <taxon>Bacillati</taxon>
        <taxon>Actinomycetota</taxon>
        <taxon>Actinomycetes</taxon>
        <taxon>Micrococcales</taxon>
        <taxon>Microbacteriaceae</taxon>
        <taxon>Mycetocola</taxon>
    </lineage>
</organism>
<dbReference type="PANTHER" id="PTHR11699">
    <property type="entry name" value="ALDEHYDE DEHYDROGENASE-RELATED"/>
    <property type="match status" value="1"/>
</dbReference>
<keyword evidence="2" id="KW-0560">Oxidoreductase</keyword>
<sequence length="490" mass="52788">MQRFGHIIDGQEIASISGETFPSIDPYTREPWAEIALGAKADADLAVAAARRAFDEGPWPRMTAGQRRDLINKFADLILEHGEELAMADTRDMGKPITQSLGNDVARTAQNFRFFADHAHLSPADVLPMDSGHHTYTRYEAAGVVAAIAPWNFPMMLESWKVAPALAWGNTVVLKPAEDTPVSATILARLALEAGIPAGVFNVVHGFGPDSVGQALTENPDVDRITFTGESNTGRIIARAASANLTPVSLELGGKGANVVFADADLDNAVSWSIRAIFTNAGQVCLAGSRIYVERPIFDEFLERFTDAADAMVIGDPKDPATQIGPLASEEHYTKVRGYFDTIEEVGGTRVTGGLGDGWTVKPTVVTGLDRDAKHQREEIFGPIVTITPFDSEDEVVHEVNDSPYGLNAMLFTENLVKAHRVSGSLRVGTVWVNCFFIRDLRAPFGGVGASGVGREGGNFSREFFTEPKAVVMQLVRPAAHPPVVLSGAH</sequence>
<dbReference type="CDD" id="cd07093">
    <property type="entry name" value="ALDH_F8_HMSADH"/>
    <property type="match status" value="1"/>
</dbReference>